<feature type="repeat" description="ANK" evidence="3">
    <location>
        <begin position="139"/>
        <end position="171"/>
    </location>
</feature>
<feature type="compositionally biased region" description="Acidic residues" evidence="4">
    <location>
        <begin position="393"/>
        <end position="407"/>
    </location>
</feature>
<dbReference type="InterPro" id="IPR036770">
    <property type="entry name" value="Ankyrin_rpt-contain_sf"/>
</dbReference>
<dbReference type="PROSITE" id="PS50088">
    <property type="entry name" value="ANK_REPEAT"/>
    <property type="match status" value="4"/>
</dbReference>
<sequence length="754" mass="84663">MEAKERGYKLLRSISEDNGQEVKGLLTSGNIDFHVDQRGDNAIHLAARKGSLDYIKFLHKAGVDLQQKNVHGNTAMHYAARDGYLDIVDFLRTHKADMNPLNDLEGEAPLHKAVREQTMDVIEALVDLGMDPNIKNKKSGNVPLHVALESGAQEAMEGLLIKGAKPGIRNNDGLLPVDLAKNNAIRSTLQMYESLLISMNAGDIKAKGTKITRAEMEKGIQLHRVGVIVAQLDIPERFPTGIYCRRERVEHATVKIPHLEEEFSFGDVYHIRVFDVNQDCKALLFLPLYEAPSGNEQMIVRFLCGNYDDFVADEYVTNGKNVYLPLDVILMPDRTCICMINIRQRIEERAVGEQEATITSDMDQDFAMNIQSGSFEADTVLSLQVFETNPNDDVTEAFDESESEEEEQRTSHETATKSKAAESEKKMHSCNLLTNLYQINISGDQPKKTVTLTLPLGNGMTADDNIVIIHANETELNQENALEMLPVQPQVVNGKIVFEVSQFCVFTSTWLEKVDSVKKMRAVQQSLIDAKEKRKPISFYALVQQDDEDATGLRHKVVIECHLAHKSQKQREKWIKKGFAEQNPPETGELMAAPGDSFVADIQGNVRLEDSASALTRKIQFLKSRPCQQSFYVRLQENIYDQDDAFGYVMIYKSQQDNTVTDEIARLRIMVKPPKKAEDLPSSPVPSVTSVIKKKKKKSKSKKNAQPQDLKMKSHRGSVHSLNERGGSVTDFFARRDSLYRAPTQVSIKSPKDA</sequence>
<dbReference type="SMART" id="SM00248">
    <property type="entry name" value="ANK"/>
    <property type="match status" value="4"/>
</dbReference>
<feature type="repeat" description="ANK" evidence="3">
    <location>
        <begin position="105"/>
        <end position="137"/>
    </location>
</feature>
<dbReference type="Proteomes" id="UP000828390">
    <property type="component" value="Unassembled WGS sequence"/>
</dbReference>
<dbReference type="PRINTS" id="PR01415">
    <property type="entry name" value="ANKYRIN"/>
</dbReference>
<dbReference type="PANTHER" id="PTHR24171">
    <property type="entry name" value="ANKYRIN REPEAT DOMAIN-CONTAINING PROTEIN 39-RELATED"/>
    <property type="match status" value="1"/>
</dbReference>
<dbReference type="Pfam" id="PF00023">
    <property type="entry name" value="Ank"/>
    <property type="match status" value="1"/>
</dbReference>
<dbReference type="EMBL" id="JAIWYP010000004">
    <property type="protein sequence ID" value="KAH3830561.1"/>
    <property type="molecule type" value="Genomic_DNA"/>
</dbReference>
<feature type="region of interest" description="Disordered" evidence="4">
    <location>
        <begin position="675"/>
        <end position="727"/>
    </location>
</feature>
<dbReference type="SUPFAM" id="SSF48403">
    <property type="entry name" value="Ankyrin repeat"/>
    <property type="match status" value="1"/>
</dbReference>
<feature type="repeat" description="ANK" evidence="3">
    <location>
        <begin position="38"/>
        <end position="70"/>
    </location>
</feature>
<dbReference type="PROSITE" id="PS50297">
    <property type="entry name" value="ANK_REP_REGION"/>
    <property type="match status" value="4"/>
</dbReference>
<feature type="region of interest" description="Disordered" evidence="4">
    <location>
        <begin position="393"/>
        <end position="424"/>
    </location>
</feature>
<dbReference type="AlphaFoldDB" id="A0A9D4HBS5"/>
<proteinExistence type="predicted"/>
<dbReference type="Pfam" id="PF12796">
    <property type="entry name" value="Ank_2"/>
    <property type="match status" value="1"/>
</dbReference>
<accession>A0A9D4HBS5</accession>
<evidence type="ECO:0000256" key="2">
    <source>
        <dbReference type="ARBA" id="ARBA00023043"/>
    </source>
</evidence>
<feature type="compositionally biased region" description="Low complexity" evidence="4">
    <location>
        <begin position="681"/>
        <end position="691"/>
    </location>
</feature>
<reference evidence="5" key="2">
    <citation type="submission" date="2020-11" db="EMBL/GenBank/DDBJ databases">
        <authorList>
            <person name="McCartney M.A."/>
            <person name="Auch B."/>
            <person name="Kono T."/>
            <person name="Mallez S."/>
            <person name="Becker A."/>
            <person name="Gohl D.M."/>
            <person name="Silverstein K.A.T."/>
            <person name="Koren S."/>
            <person name="Bechman K.B."/>
            <person name="Herman A."/>
            <person name="Abrahante J.E."/>
            <person name="Garbe J."/>
        </authorList>
    </citation>
    <scope>NUCLEOTIDE SEQUENCE</scope>
    <source>
        <strain evidence="5">Duluth1</strain>
        <tissue evidence="5">Whole animal</tissue>
    </source>
</reference>
<evidence type="ECO:0000256" key="3">
    <source>
        <dbReference type="PROSITE-ProRule" id="PRU00023"/>
    </source>
</evidence>
<feature type="repeat" description="ANK" evidence="3">
    <location>
        <begin position="71"/>
        <end position="103"/>
    </location>
</feature>
<dbReference type="InterPro" id="IPR002110">
    <property type="entry name" value="Ankyrin_rpt"/>
</dbReference>
<comment type="caution">
    <text evidence="5">The sequence shown here is derived from an EMBL/GenBank/DDBJ whole genome shotgun (WGS) entry which is preliminary data.</text>
</comment>
<evidence type="ECO:0000256" key="4">
    <source>
        <dbReference type="SAM" id="MobiDB-lite"/>
    </source>
</evidence>
<feature type="compositionally biased region" description="Basic and acidic residues" evidence="4">
    <location>
        <begin position="408"/>
        <end position="424"/>
    </location>
</feature>
<keyword evidence="6" id="KW-1185">Reference proteome</keyword>
<organism evidence="5 6">
    <name type="scientific">Dreissena polymorpha</name>
    <name type="common">Zebra mussel</name>
    <name type="synonym">Mytilus polymorpha</name>
    <dbReference type="NCBI Taxonomy" id="45954"/>
    <lineage>
        <taxon>Eukaryota</taxon>
        <taxon>Metazoa</taxon>
        <taxon>Spiralia</taxon>
        <taxon>Lophotrochozoa</taxon>
        <taxon>Mollusca</taxon>
        <taxon>Bivalvia</taxon>
        <taxon>Autobranchia</taxon>
        <taxon>Heteroconchia</taxon>
        <taxon>Euheterodonta</taxon>
        <taxon>Imparidentia</taxon>
        <taxon>Neoheterodontei</taxon>
        <taxon>Myida</taxon>
        <taxon>Dreissenoidea</taxon>
        <taxon>Dreissenidae</taxon>
        <taxon>Dreissena</taxon>
    </lineage>
</organism>
<keyword evidence="1" id="KW-0677">Repeat</keyword>
<protein>
    <submittedName>
        <fullName evidence="5">Uncharacterized protein</fullName>
    </submittedName>
</protein>
<keyword evidence="2 3" id="KW-0040">ANK repeat</keyword>
<gene>
    <name evidence="5" type="ORF">DPMN_103807</name>
</gene>
<evidence type="ECO:0000256" key="1">
    <source>
        <dbReference type="ARBA" id="ARBA00022737"/>
    </source>
</evidence>
<evidence type="ECO:0000313" key="5">
    <source>
        <dbReference type="EMBL" id="KAH3830561.1"/>
    </source>
</evidence>
<name>A0A9D4HBS5_DREPO</name>
<feature type="compositionally biased region" description="Basic residues" evidence="4">
    <location>
        <begin position="692"/>
        <end position="703"/>
    </location>
</feature>
<evidence type="ECO:0000313" key="6">
    <source>
        <dbReference type="Proteomes" id="UP000828390"/>
    </source>
</evidence>
<reference evidence="5" key="1">
    <citation type="journal article" date="2019" name="bioRxiv">
        <title>The Genome of the Zebra Mussel, Dreissena polymorpha: A Resource for Invasive Species Research.</title>
        <authorList>
            <person name="McCartney M.A."/>
            <person name="Auch B."/>
            <person name="Kono T."/>
            <person name="Mallez S."/>
            <person name="Zhang Y."/>
            <person name="Obille A."/>
            <person name="Becker A."/>
            <person name="Abrahante J.E."/>
            <person name="Garbe J."/>
            <person name="Badalamenti J.P."/>
            <person name="Herman A."/>
            <person name="Mangelson H."/>
            <person name="Liachko I."/>
            <person name="Sullivan S."/>
            <person name="Sone E.D."/>
            <person name="Koren S."/>
            <person name="Silverstein K.A.T."/>
            <person name="Beckman K.B."/>
            <person name="Gohl D.M."/>
        </authorList>
    </citation>
    <scope>NUCLEOTIDE SEQUENCE</scope>
    <source>
        <strain evidence="5">Duluth1</strain>
        <tissue evidence="5">Whole animal</tissue>
    </source>
</reference>
<dbReference type="Gene3D" id="1.25.40.20">
    <property type="entry name" value="Ankyrin repeat-containing domain"/>
    <property type="match status" value="2"/>
</dbReference>